<dbReference type="Pfam" id="PF13715">
    <property type="entry name" value="CarbopepD_reg_2"/>
    <property type="match status" value="1"/>
</dbReference>
<dbReference type="InterPro" id="IPR036942">
    <property type="entry name" value="Beta-barrel_TonB_sf"/>
</dbReference>
<comment type="subcellular location">
    <subcellularLocation>
        <location evidence="1 8">Cell outer membrane</location>
        <topology evidence="1 8">Multi-pass membrane protein</topology>
    </subcellularLocation>
</comment>
<dbReference type="InterPro" id="IPR008969">
    <property type="entry name" value="CarboxyPept-like_regulatory"/>
</dbReference>
<evidence type="ECO:0000256" key="5">
    <source>
        <dbReference type="ARBA" id="ARBA00023077"/>
    </source>
</evidence>
<dbReference type="SUPFAM" id="SSF56935">
    <property type="entry name" value="Porins"/>
    <property type="match status" value="1"/>
</dbReference>
<dbReference type="InterPro" id="IPR012910">
    <property type="entry name" value="Plug_dom"/>
</dbReference>
<dbReference type="Pfam" id="PF00593">
    <property type="entry name" value="TonB_dep_Rec_b-barrel"/>
    <property type="match status" value="1"/>
</dbReference>
<keyword evidence="7 8" id="KW-0998">Cell outer membrane</keyword>
<dbReference type="InterPro" id="IPR037066">
    <property type="entry name" value="Plug_dom_sf"/>
</dbReference>
<dbReference type="Gene3D" id="2.170.130.10">
    <property type="entry name" value="TonB-dependent receptor, plug domain"/>
    <property type="match status" value="1"/>
</dbReference>
<evidence type="ECO:0000256" key="1">
    <source>
        <dbReference type="ARBA" id="ARBA00004571"/>
    </source>
</evidence>
<dbReference type="InterPro" id="IPR023997">
    <property type="entry name" value="TonB-dep_OMP_SusC/RagA_CS"/>
</dbReference>
<keyword evidence="13" id="KW-1185">Reference proteome</keyword>
<protein>
    <submittedName>
        <fullName evidence="12">TonB-dependent receptor</fullName>
    </submittedName>
</protein>
<gene>
    <name evidence="12" type="ORF">DVR12_24610</name>
</gene>
<name>A0A3E1Y3T7_9BACT</name>
<accession>A0A3E1Y3T7</accession>
<dbReference type="AlphaFoldDB" id="A0A3E1Y3T7"/>
<keyword evidence="12" id="KW-0675">Receptor</keyword>
<evidence type="ECO:0000256" key="8">
    <source>
        <dbReference type="PROSITE-ProRule" id="PRU01360"/>
    </source>
</evidence>
<evidence type="ECO:0000259" key="10">
    <source>
        <dbReference type="Pfam" id="PF00593"/>
    </source>
</evidence>
<keyword evidence="6 8" id="KW-0472">Membrane</keyword>
<dbReference type="NCBIfam" id="TIGR04056">
    <property type="entry name" value="OMP_RagA_SusC"/>
    <property type="match status" value="1"/>
</dbReference>
<dbReference type="InterPro" id="IPR023996">
    <property type="entry name" value="TonB-dep_OMP_SusC/RagA"/>
</dbReference>
<evidence type="ECO:0000259" key="11">
    <source>
        <dbReference type="Pfam" id="PF07715"/>
    </source>
</evidence>
<dbReference type="Gene3D" id="2.60.40.1120">
    <property type="entry name" value="Carboxypeptidase-like, regulatory domain"/>
    <property type="match status" value="1"/>
</dbReference>
<feature type="domain" description="TonB-dependent receptor plug" evidence="11">
    <location>
        <begin position="132"/>
        <end position="237"/>
    </location>
</feature>
<feature type="domain" description="TonB-dependent receptor-like beta-barrel" evidence="10">
    <location>
        <begin position="418"/>
        <end position="997"/>
    </location>
</feature>
<evidence type="ECO:0000256" key="9">
    <source>
        <dbReference type="RuleBase" id="RU003357"/>
    </source>
</evidence>
<evidence type="ECO:0000256" key="3">
    <source>
        <dbReference type="ARBA" id="ARBA00022452"/>
    </source>
</evidence>
<keyword evidence="4 8" id="KW-0812">Transmembrane</keyword>
<comment type="similarity">
    <text evidence="8 9">Belongs to the TonB-dependent receptor family.</text>
</comment>
<evidence type="ECO:0000313" key="12">
    <source>
        <dbReference type="EMBL" id="RFS19157.1"/>
    </source>
</evidence>
<organism evidence="12 13">
    <name type="scientific">Chitinophaga silvatica</name>
    <dbReference type="NCBI Taxonomy" id="2282649"/>
    <lineage>
        <taxon>Bacteria</taxon>
        <taxon>Pseudomonadati</taxon>
        <taxon>Bacteroidota</taxon>
        <taxon>Chitinophagia</taxon>
        <taxon>Chitinophagales</taxon>
        <taxon>Chitinophagaceae</taxon>
        <taxon>Chitinophaga</taxon>
    </lineage>
</organism>
<evidence type="ECO:0000256" key="4">
    <source>
        <dbReference type="ARBA" id="ARBA00022692"/>
    </source>
</evidence>
<keyword evidence="2 8" id="KW-0813">Transport</keyword>
<dbReference type="GO" id="GO:0009279">
    <property type="term" value="C:cell outer membrane"/>
    <property type="evidence" value="ECO:0007669"/>
    <property type="project" value="UniProtKB-SubCell"/>
</dbReference>
<keyword evidence="3 8" id="KW-1134">Transmembrane beta strand</keyword>
<proteinExistence type="inferred from homology"/>
<dbReference type="SUPFAM" id="SSF49464">
    <property type="entry name" value="Carboxypeptidase regulatory domain-like"/>
    <property type="match status" value="1"/>
</dbReference>
<evidence type="ECO:0000256" key="7">
    <source>
        <dbReference type="ARBA" id="ARBA00023237"/>
    </source>
</evidence>
<dbReference type="Gene3D" id="2.40.170.20">
    <property type="entry name" value="TonB-dependent receptor, beta-barrel domain"/>
    <property type="match status" value="1"/>
</dbReference>
<evidence type="ECO:0000256" key="2">
    <source>
        <dbReference type="ARBA" id="ARBA00022448"/>
    </source>
</evidence>
<dbReference type="Pfam" id="PF07715">
    <property type="entry name" value="Plug"/>
    <property type="match status" value="1"/>
</dbReference>
<sequence length="1039" mass="115348">MFNYQKADFKTKMRMWKQLRRNGILLFLLFTGLTVFAQTPTLNLTGKVTDAKGNPIPGASIAVKNTSKGTSTNATGEFALAAVPENATLMVSAMGFTAKEVKPTSKHLVISLDENVKGLEEVLVIGYGTQKKGDVTAAISSVNTKNLAKQPSANIGTMLQGQAPGVVVSSGTGNPSGQPVVLIRGMNSINNASPLYVVDGIPLEYAYDINPNDVESISVLKDASAATIYGARAAGGVIIITTKKGKSGEPRVNFSSYYASQQLNNNLPLLDKVNMNKVVREAFGNDNLPAPSYVQDDSKYANSDWVGAFTKKGIEQKYDVDVSGASEKLSYRLSYGHWENSGTIINSGAKRDNVRLNSEIKMLDSRLKIMPIVAYTRFNNQNYSDVDGDGNAGWSPFMEVYKTLPHKRIYDPNSFNGYAKPEIELGSGNPIGERMLWNGRSVDDYLQLNVAADLKLWYGFSYNFTIGKNIVNTYSFSQTSPYDFGALSLVENPSRSESRGRKENSLYTHLLNYEKQLGKHNIKAMYGFSREKNVYQGTTGAGNHLSSPLIEALSGLIMEGKNDYIRVNGWNYGNNLQSYFGRASYNYDDKYFLQGSLRRDGSSRFGPANRYGTFYSVSGGWNVHKENFFNVPWISELKPRFSYGTVGNQNISNFQYLAKIYLANSDPFLNYPFGSLPSQQVYVGAIAATLANNNIKWEQTATFNGGVNFSLLNGSVSGSFDYFKSKTSDMLAETPIPTSSGITTMPLTNIADMENKGWEFTATYRSPASKDFRWDITANLSHSRNKIIRLGYDGGVIADGFVDYNNRGTTLTKKGEALASFYLYKTDGIFQSQAEIDAYKNKAGELIQPNAKPGDLRFVDTNGDGQLDESDKQLMGNGLPTIDYGITFNASYKNFDLMIFLNGKQGQKMYNGAKMFLYRYYRSTDLLNAWTPSNTNTNIYRLSNTDENENMRVSDYYLEDASFLRLRNLQLGYTLPQRLATAMHLERLRIYAGAYNLLTFTKYTGFDPDLSNTGIFSRGVDRGYYPMSRSYVFGLNLGF</sequence>
<dbReference type="InterPro" id="IPR000531">
    <property type="entry name" value="Beta-barrel_TonB"/>
</dbReference>
<evidence type="ECO:0000313" key="13">
    <source>
        <dbReference type="Proteomes" id="UP000260644"/>
    </source>
</evidence>
<keyword evidence="5 9" id="KW-0798">TonB box</keyword>
<dbReference type="EMBL" id="QPMM01000015">
    <property type="protein sequence ID" value="RFS19157.1"/>
    <property type="molecule type" value="Genomic_DNA"/>
</dbReference>
<comment type="caution">
    <text evidence="12">The sequence shown here is derived from an EMBL/GenBank/DDBJ whole genome shotgun (WGS) entry which is preliminary data.</text>
</comment>
<reference evidence="12 13" key="1">
    <citation type="submission" date="2018-07" db="EMBL/GenBank/DDBJ databases">
        <title>Chitinophaga K2CV101002-2 sp. nov., isolated from a monsoon evergreen broad-leaved forest soil.</title>
        <authorList>
            <person name="Lv Y."/>
        </authorList>
    </citation>
    <scope>NUCLEOTIDE SEQUENCE [LARGE SCALE GENOMIC DNA]</scope>
    <source>
        <strain evidence="12 13">GDMCC 1.1288</strain>
    </source>
</reference>
<dbReference type="Proteomes" id="UP000260644">
    <property type="component" value="Unassembled WGS sequence"/>
</dbReference>
<evidence type="ECO:0000256" key="6">
    <source>
        <dbReference type="ARBA" id="ARBA00023136"/>
    </source>
</evidence>
<dbReference type="InterPro" id="IPR039426">
    <property type="entry name" value="TonB-dep_rcpt-like"/>
</dbReference>
<dbReference type="PROSITE" id="PS52016">
    <property type="entry name" value="TONB_DEPENDENT_REC_3"/>
    <property type="match status" value="1"/>
</dbReference>
<dbReference type="NCBIfam" id="TIGR04057">
    <property type="entry name" value="SusC_RagA_signa"/>
    <property type="match status" value="1"/>
</dbReference>